<evidence type="ECO:0000256" key="1">
    <source>
        <dbReference type="SAM" id="MobiDB-lite"/>
    </source>
</evidence>
<evidence type="ECO:0000313" key="3">
    <source>
        <dbReference type="EMBL" id="QDT03847.1"/>
    </source>
</evidence>
<keyword evidence="2" id="KW-0812">Transmembrane</keyword>
<feature type="transmembrane region" description="Helical" evidence="2">
    <location>
        <begin position="84"/>
        <end position="104"/>
    </location>
</feature>
<dbReference type="KEGG" id="rlc:K227x_22320"/>
<organism evidence="3 4">
    <name type="scientific">Rubripirellula lacrimiformis</name>
    <dbReference type="NCBI Taxonomy" id="1930273"/>
    <lineage>
        <taxon>Bacteria</taxon>
        <taxon>Pseudomonadati</taxon>
        <taxon>Planctomycetota</taxon>
        <taxon>Planctomycetia</taxon>
        <taxon>Pirellulales</taxon>
        <taxon>Pirellulaceae</taxon>
        <taxon>Rubripirellula</taxon>
    </lineage>
</organism>
<dbReference type="Proteomes" id="UP000318538">
    <property type="component" value="Chromosome"/>
</dbReference>
<accession>A0A517N9N1</accession>
<feature type="transmembrane region" description="Helical" evidence="2">
    <location>
        <begin position="36"/>
        <end position="53"/>
    </location>
</feature>
<proteinExistence type="predicted"/>
<evidence type="ECO:0000256" key="2">
    <source>
        <dbReference type="SAM" id="Phobius"/>
    </source>
</evidence>
<dbReference type="EMBL" id="CP036525">
    <property type="protein sequence ID" value="QDT03847.1"/>
    <property type="molecule type" value="Genomic_DNA"/>
</dbReference>
<feature type="transmembrane region" description="Helical" evidence="2">
    <location>
        <begin position="59"/>
        <end position="77"/>
    </location>
</feature>
<sequence>MAAESHDLNPYATPATVSDTPLVDGAPVRNLGVRRLVVLQAIVIVVSLVAEAYEHETIIGSGAIFSMVGLAIVVTAFRKRDHAAVMFGGSAIVFASFIVFLINFNAWTPAQGNYPITILSLTYAAFALPASVSLALKRRQSEDSDRLHSGVDRGSEGLAESHYADR</sequence>
<gene>
    <name evidence="3" type="ORF">K227x_22320</name>
</gene>
<reference evidence="3 4" key="1">
    <citation type="submission" date="2019-02" db="EMBL/GenBank/DDBJ databases">
        <title>Deep-cultivation of Planctomycetes and their phenomic and genomic characterization uncovers novel biology.</title>
        <authorList>
            <person name="Wiegand S."/>
            <person name="Jogler M."/>
            <person name="Boedeker C."/>
            <person name="Pinto D."/>
            <person name="Vollmers J."/>
            <person name="Rivas-Marin E."/>
            <person name="Kohn T."/>
            <person name="Peeters S.H."/>
            <person name="Heuer A."/>
            <person name="Rast P."/>
            <person name="Oberbeckmann S."/>
            <person name="Bunk B."/>
            <person name="Jeske O."/>
            <person name="Meyerdierks A."/>
            <person name="Storesund J.E."/>
            <person name="Kallscheuer N."/>
            <person name="Luecker S."/>
            <person name="Lage O.M."/>
            <person name="Pohl T."/>
            <person name="Merkel B.J."/>
            <person name="Hornburger P."/>
            <person name="Mueller R.-W."/>
            <person name="Bruemmer F."/>
            <person name="Labrenz M."/>
            <person name="Spormann A.M."/>
            <person name="Op den Camp H."/>
            <person name="Overmann J."/>
            <person name="Amann R."/>
            <person name="Jetten M.S.M."/>
            <person name="Mascher T."/>
            <person name="Medema M.H."/>
            <person name="Devos D.P."/>
            <person name="Kaster A.-K."/>
            <person name="Ovreas L."/>
            <person name="Rohde M."/>
            <person name="Galperin M.Y."/>
            <person name="Jogler C."/>
        </authorList>
    </citation>
    <scope>NUCLEOTIDE SEQUENCE [LARGE SCALE GENOMIC DNA]</scope>
    <source>
        <strain evidence="3 4">K22_7</strain>
    </source>
</reference>
<feature type="region of interest" description="Disordered" evidence="1">
    <location>
        <begin position="145"/>
        <end position="166"/>
    </location>
</feature>
<keyword evidence="4" id="KW-1185">Reference proteome</keyword>
<keyword evidence="2" id="KW-1133">Transmembrane helix</keyword>
<feature type="compositionally biased region" description="Basic and acidic residues" evidence="1">
    <location>
        <begin position="145"/>
        <end position="155"/>
    </location>
</feature>
<feature type="transmembrane region" description="Helical" evidence="2">
    <location>
        <begin position="116"/>
        <end position="136"/>
    </location>
</feature>
<dbReference type="AlphaFoldDB" id="A0A517N9N1"/>
<evidence type="ECO:0000313" key="4">
    <source>
        <dbReference type="Proteomes" id="UP000318538"/>
    </source>
</evidence>
<name>A0A517N9N1_9BACT</name>
<protein>
    <submittedName>
        <fullName evidence="3">Uncharacterized protein</fullName>
    </submittedName>
</protein>
<keyword evidence="2" id="KW-0472">Membrane</keyword>